<dbReference type="InParanoid" id="E1ZUA3"/>
<proteinExistence type="predicted"/>
<dbReference type="Proteomes" id="UP000008141">
    <property type="component" value="Unassembled WGS sequence"/>
</dbReference>
<dbReference type="eggNOG" id="KOG1248">
    <property type="taxonomic scope" value="Eukaryota"/>
</dbReference>
<dbReference type="PANTHER" id="PTHR48445:SF1">
    <property type="entry name" value="OS02G0782100 PROTEIN"/>
    <property type="match status" value="1"/>
</dbReference>
<keyword evidence="3" id="KW-1185">Reference proteome</keyword>
<sequence>MKRKRGADDGWDSEDSDFEDLKGFERSGLSLALRGAKSVALAPSIAASLGNRSLGAKSTGALSRGGRSVGGRSVKSHGERSQKHQKGSQHSGERFKSKKKGTGGDVKGSAKVEPYAYWPLDRRLMNRRQQKSKGAKEGLDKVVVAARQGAAKGNKAKRLRRK</sequence>
<reference evidence="2 3" key="1">
    <citation type="journal article" date="2010" name="Plant Cell">
        <title>The Chlorella variabilis NC64A genome reveals adaptation to photosymbiosis, coevolution with viruses, and cryptic sex.</title>
        <authorList>
            <person name="Blanc G."/>
            <person name="Duncan G."/>
            <person name="Agarkova I."/>
            <person name="Borodovsky M."/>
            <person name="Gurnon J."/>
            <person name="Kuo A."/>
            <person name="Lindquist E."/>
            <person name="Lucas S."/>
            <person name="Pangilinan J."/>
            <person name="Polle J."/>
            <person name="Salamov A."/>
            <person name="Terry A."/>
            <person name="Yamada T."/>
            <person name="Dunigan D.D."/>
            <person name="Grigoriev I.V."/>
            <person name="Claverie J.M."/>
            <person name="Van Etten J.L."/>
        </authorList>
    </citation>
    <scope>NUCLEOTIDE SEQUENCE [LARGE SCALE GENOMIC DNA]</scope>
    <source>
        <strain evidence="2 3">NC64A</strain>
    </source>
</reference>
<gene>
    <name evidence="2" type="ORF">CHLNCDRAFT_135064</name>
</gene>
<name>E1ZUA3_CHLVA</name>
<dbReference type="OrthoDB" id="2192888at2759"/>
<evidence type="ECO:0000313" key="3">
    <source>
        <dbReference type="Proteomes" id="UP000008141"/>
    </source>
</evidence>
<dbReference type="RefSeq" id="XP_005842719.1">
    <property type="nucleotide sequence ID" value="XM_005842662.1"/>
</dbReference>
<organism evidence="3">
    <name type="scientific">Chlorella variabilis</name>
    <name type="common">Green alga</name>
    <dbReference type="NCBI Taxonomy" id="554065"/>
    <lineage>
        <taxon>Eukaryota</taxon>
        <taxon>Viridiplantae</taxon>
        <taxon>Chlorophyta</taxon>
        <taxon>core chlorophytes</taxon>
        <taxon>Trebouxiophyceae</taxon>
        <taxon>Chlorellales</taxon>
        <taxon>Chlorellaceae</taxon>
        <taxon>Chlorella clade</taxon>
        <taxon>Chlorella</taxon>
    </lineage>
</organism>
<accession>E1ZUA3</accession>
<feature type="compositionally biased region" description="Low complexity" evidence="1">
    <location>
        <begin position="64"/>
        <end position="73"/>
    </location>
</feature>
<dbReference type="STRING" id="554065.E1ZUA3"/>
<protein>
    <submittedName>
        <fullName evidence="2">Uncharacterized protein</fullName>
    </submittedName>
</protein>
<dbReference type="PANTHER" id="PTHR48445">
    <property type="entry name" value="OS02G0782100 PROTEIN"/>
    <property type="match status" value="1"/>
</dbReference>
<evidence type="ECO:0000313" key="2">
    <source>
        <dbReference type="EMBL" id="EFN50594.1"/>
    </source>
</evidence>
<dbReference type="GeneID" id="17350026"/>
<evidence type="ECO:0000256" key="1">
    <source>
        <dbReference type="SAM" id="MobiDB-lite"/>
    </source>
</evidence>
<dbReference type="KEGG" id="cvr:CHLNCDRAFT_135064"/>
<dbReference type="EMBL" id="GL433939">
    <property type="protein sequence ID" value="EFN50594.1"/>
    <property type="molecule type" value="Genomic_DNA"/>
</dbReference>
<dbReference type="AlphaFoldDB" id="E1ZUA3"/>
<feature type="region of interest" description="Disordered" evidence="1">
    <location>
        <begin position="46"/>
        <end position="109"/>
    </location>
</feature>